<dbReference type="PIRSF" id="PIRSF015875">
    <property type="entry name" value="UCP015875"/>
    <property type="match status" value="1"/>
</dbReference>
<dbReference type="InterPro" id="IPR007418">
    <property type="entry name" value="DUF474"/>
</dbReference>
<reference evidence="2 3" key="1">
    <citation type="journal article" date="2012" name="BMC Genomics">
        <title>Comparative genomics of the classical Bordetella subspecies: the evolution and exchange of virulence-associated diversity amongst closely related pathogens.</title>
        <authorList>
            <person name="Park J."/>
            <person name="Zhang Y."/>
            <person name="Buboltz A.M."/>
            <person name="Zhang X."/>
            <person name="Schuster S.C."/>
            <person name="Ahuja U."/>
            <person name="Liu M."/>
            <person name="Miller J.F."/>
            <person name="Sebaihia M."/>
            <person name="Bentley S.D."/>
            <person name="Parkhill J."/>
            <person name="Harvill E.T."/>
        </authorList>
    </citation>
    <scope>NUCLEOTIDE SEQUENCE [LARGE SCALE GENOMIC DNA]</scope>
    <source>
        <strain evidence="2 3">253</strain>
    </source>
</reference>
<keyword evidence="1" id="KW-0472">Membrane</keyword>
<sequence>MTYPILLALHLLAAFVFIGTVFFEVLILESVRRQVPREAMNAVERGIGNRARAIMPWVLLALFGAGIGMAWQHRGALEQPLASSFGLLLSLKIVLALSVLGHFAAAMRWRRRGQLRGRRSRRLHLSVFCHVVAIVLLAKGMYYIDALR</sequence>
<dbReference type="OrthoDB" id="5955722at2"/>
<keyword evidence="1" id="KW-0812">Transmembrane</keyword>
<evidence type="ECO:0000256" key="1">
    <source>
        <dbReference type="SAM" id="Phobius"/>
    </source>
</evidence>
<feature type="transmembrane region" description="Helical" evidence="1">
    <location>
        <begin position="6"/>
        <end position="28"/>
    </location>
</feature>
<dbReference type="HOGENOM" id="CLU_120951_0_0_4"/>
<accession>A0A0C6P145</accession>
<dbReference type="GeneID" id="69601878"/>
<feature type="transmembrane region" description="Helical" evidence="1">
    <location>
        <begin position="85"/>
        <end position="105"/>
    </location>
</feature>
<name>A0A0C6P145_BORBO</name>
<organism evidence="2 3">
    <name type="scientific">Bordetella bronchiseptica 253</name>
    <dbReference type="NCBI Taxonomy" id="568707"/>
    <lineage>
        <taxon>Bacteria</taxon>
        <taxon>Pseudomonadati</taxon>
        <taxon>Pseudomonadota</taxon>
        <taxon>Betaproteobacteria</taxon>
        <taxon>Burkholderiales</taxon>
        <taxon>Alcaligenaceae</taxon>
        <taxon>Bordetella</taxon>
    </lineage>
</organism>
<dbReference type="AlphaFoldDB" id="A0A0C6P145"/>
<gene>
    <name evidence="2" type="ORF">BN112_0314</name>
</gene>
<evidence type="ECO:0000313" key="2">
    <source>
        <dbReference type="EMBL" id="CCJ52232.1"/>
    </source>
</evidence>
<dbReference type="RefSeq" id="WP_003812030.1">
    <property type="nucleotide sequence ID" value="NC_019382.1"/>
</dbReference>
<protein>
    <submittedName>
        <fullName evidence="2">Putative membrane protein</fullName>
    </submittedName>
</protein>
<dbReference type="EMBL" id="HE965806">
    <property type="protein sequence ID" value="CCJ52232.1"/>
    <property type="molecule type" value="Genomic_DNA"/>
</dbReference>
<dbReference type="Proteomes" id="UP000007564">
    <property type="component" value="Chromosome"/>
</dbReference>
<feature type="transmembrane region" description="Helical" evidence="1">
    <location>
        <begin position="125"/>
        <end position="144"/>
    </location>
</feature>
<feature type="transmembrane region" description="Helical" evidence="1">
    <location>
        <begin position="54"/>
        <end position="73"/>
    </location>
</feature>
<evidence type="ECO:0000313" key="3">
    <source>
        <dbReference type="Proteomes" id="UP000007564"/>
    </source>
</evidence>
<dbReference type="KEGG" id="bbh:BN112_0314"/>
<keyword evidence="1" id="KW-1133">Transmembrane helix</keyword>
<proteinExistence type="predicted"/>